<dbReference type="EMBL" id="SODL02000001">
    <property type="protein sequence ID" value="MCP2366427.1"/>
    <property type="molecule type" value="Genomic_DNA"/>
</dbReference>
<evidence type="ECO:0000313" key="3">
    <source>
        <dbReference type="Proteomes" id="UP000893823"/>
    </source>
</evidence>
<dbReference type="CDD" id="cd00293">
    <property type="entry name" value="USP-like"/>
    <property type="match status" value="1"/>
</dbReference>
<protein>
    <submittedName>
        <fullName evidence="2">Nucleotide-binding universal stress UspA family protein</fullName>
    </submittedName>
</protein>
<dbReference type="InterPro" id="IPR014729">
    <property type="entry name" value="Rossmann-like_a/b/a_fold"/>
</dbReference>
<organism evidence="2 3">
    <name type="scientific">Agromyces flavus</name>
    <dbReference type="NCBI Taxonomy" id="589382"/>
    <lineage>
        <taxon>Bacteria</taxon>
        <taxon>Bacillati</taxon>
        <taxon>Actinomycetota</taxon>
        <taxon>Actinomycetes</taxon>
        <taxon>Micrococcales</taxon>
        <taxon>Microbacteriaceae</taxon>
        <taxon>Agromyces</taxon>
    </lineage>
</organism>
<proteinExistence type="predicted"/>
<keyword evidence="3" id="KW-1185">Reference proteome</keyword>
<dbReference type="SUPFAM" id="SSF52402">
    <property type="entry name" value="Adenine nucleotide alpha hydrolases-like"/>
    <property type="match status" value="2"/>
</dbReference>
<evidence type="ECO:0000259" key="1">
    <source>
        <dbReference type="Pfam" id="PF00582"/>
    </source>
</evidence>
<comment type="caution">
    <text evidence="2">The sequence shown here is derived from an EMBL/GenBank/DDBJ whole genome shotgun (WGS) entry which is preliminary data.</text>
</comment>
<dbReference type="Pfam" id="PF00582">
    <property type="entry name" value="Usp"/>
    <property type="match status" value="1"/>
</dbReference>
<sequence>MTIVVGADGSVASRAALTWAIDRARSVGDDLALVTVVDDGWGSVGESALAELKRTTEERAGRELEFARKLAAGVDVRGALALGSPMLALAEAGRDADLIAVGTHKVGYFHGHALGSRSLQLAAVSGVPSAVVPVTSWRGRSGVAVGVADGVDSDDAVRFAAQEARRLGEPLVLLRAAGGEPDASSAGDRAASLAAAVHPGIQIEVRSTADPASGALIGVSRRAVLTVTGRRVPSRGFLPLGRTNTDLLMNLAGPVVVVPHTSVEAVVVGWTAA</sequence>
<dbReference type="InterPro" id="IPR006016">
    <property type="entry name" value="UspA"/>
</dbReference>
<gene>
    <name evidence="2" type="ORF">BCL57_000569</name>
</gene>
<dbReference type="Proteomes" id="UP000893823">
    <property type="component" value="Unassembled WGS sequence"/>
</dbReference>
<reference evidence="2" key="1">
    <citation type="submission" date="2022-06" db="EMBL/GenBank/DDBJ databases">
        <title>Genomic Encyclopedia of Type Strains, Phase III (KMG-III): the genomes of soil and plant-associated and newly described type strains.</title>
        <authorList>
            <person name="Whitman W."/>
        </authorList>
    </citation>
    <scope>NUCLEOTIDE SEQUENCE</scope>
    <source>
        <strain evidence="2">CPCC 202695</strain>
    </source>
</reference>
<dbReference type="RefSeq" id="WP_166670872.1">
    <property type="nucleotide sequence ID" value="NZ_BMDN01000001.1"/>
</dbReference>
<dbReference type="Gene3D" id="3.40.50.620">
    <property type="entry name" value="HUPs"/>
    <property type="match status" value="2"/>
</dbReference>
<feature type="domain" description="UspA" evidence="1">
    <location>
        <begin position="2"/>
        <end position="133"/>
    </location>
</feature>
<evidence type="ECO:0000313" key="2">
    <source>
        <dbReference type="EMBL" id="MCP2366427.1"/>
    </source>
</evidence>
<accession>A0ABT1KHQ8</accession>
<name>A0ABT1KHQ8_9MICO</name>